<accession>A0A9P4U158</accession>
<name>A0A9P4U158_9PEZI</name>
<feature type="compositionally biased region" description="Basic and acidic residues" evidence="6">
    <location>
        <begin position="490"/>
        <end position="505"/>
    </location>
</feature>
<dbReference type="InterPro" id="IPR013909">
    <property type="entry name" value="NuBaID_C"/>
</dbReference>
<dbReference type="PANTHER" id="PTHR15835">
    <property type="entry name" value="NUCLEAR-INTERACTING PARTNER OF ALK"/>
    <property type="match status" value="1"/>
</dbReference>
<gene>
    <name evidence="9" type="ORF">EJ08DRAFT_676243</name>
</gene>
<evidence type="ECO:0000313" key="10">
    <source>
        <dbReference type="Proteomes" id="UP000800235"/>
    </source>
</evidence>
<dbReference type="PANTHER" id="PTHR15835:SF6">
    <property type="entry name" value="ZINC FINGER C3HC-TYPE PROTEIN 1"/>
    <property type="match status" value="1"/>
</dbReference>
<keyword evidence="3" id="KW-0863">Zinc-finger</keyword>
<feature type="region of interest" description="Disordered" evidence="6">
    <location>
        <begin position="1"/>
        <end position="23"/>
    </location>
</feature>
<reference evidence="9" key="1">
    <citation type="journal article" date="2020" name="Stud. Mycol.">
        <title>101 Dothideomycetes genomes: a test case for predicting lifestyles and emergence of pathogens.</title>
        <authorList>
            <person name="Haridas S."/>
            <person name="Albert R."/>
            <person name="Binder M."/>
            <person name="Bloem J."/>
            <person name="Labutti K."/>
            <person name="Salamov A."/>
            <person name="Andreopoulos B."/>
            <person name="Baker S."/>
            <person name="Barry K."/>
            <person name="Bills G."/>
            <person name="Bluhm B."/>
            <person name="Cannon C."/>
            <person name="Castanera R."/>
            <person name="Culley D."/>
            <person name="Daum C."/>
            <person name="Ezra D."/>
            <person name="Gonzalez J."/>
            <person name="Henrissat B."/>
            <person name="Kuo A."/>
            <person name="Liang C."/>
            <person name="Lipzen A."/>
            <person name="Lutzoni F."/>
            <person name="Magnuson J."/>
            <person name="Mondo S."/>
            <person name="Nolan M."/>
            <person name="Ohm R."/>
            <person name="Pangilinan J."/>
            <person name="Park H.-J."/>
            <person name="Ramirez L."/>
            <person name="Alfaro M."/>
            <person name="Sun H."/>
            <person name="Tritt A."/>
            <person name="Yoshinaga Y."/>
            <person name="Zwiers L.-H."/>
            <person name="Turgeon B."/>
            <person name="Goodwin S."/>
            <person name="Spatafora J."/>
            <person name="Crous P."/>
            <person name="Grigoriev I."/>
        </authorList>
    </citation>
    <scope>NUCLEOTIDE SEQUENCE</scope>
    <source>
        <strain evidence="9">CBS 130266</strain>
    </source>
</reference>
<evidence type="ECO:0000256" key="5">
    <source>
        <dbReference type="ARBA" id="ARBA00023242"/>
    </source>
</evidence>
<comment type="caution">
    <text evidence="9">The sequence shown here is derived from an EMBL/GenBank/DDBJ whole genome shotgun (WGS) entry which is preliminary data.</text>
</comment>
<proteinExistence type="predicted"/>
<dbReference type="AlphaFoldDB" id="A0A9P4U158"/>
<dbReference type="InterPro" id="IPR012935">
    <property type="entry name" value="NuBaID_N"/>
</dbReference>
<keyword evidence="5" id="KW-0539">Nucleus</keyword>
<feature type="compositionally biased region" description="Polar residues" evidence="6">
    <location>
        <begin position="41"/>
        <end position="59"/>
    </location>
</feature>
<dbReference type="Pfam" id="PF07967">
    <property type="entry name" value="zf-C3HC"/>
    <property type="match status" value="1"/>
</dbReference>
<evidence type="ECO:0000256" key="4">
    <source>
        <dbReference type="ARBA" id="ARBA00022833"/>
    </source>
</evidence>
<dbReference type="Pfam" id="PF08600">
    <property type="entry name" value="NuBaID_C"/>
    <property type="match status" value="1"/>
</dbReference>
<organism evidence="9 10">
    <name type="scientific">Tothia fuscella</name>
    <dbReference type="NCBI Taxonomy" id="1048955"/>
    <lineage>
        <taxon>Eukaryota</taxon>
        <taxon>Fungi</taxon>
        <taxon>Dikarya</taxon>
        <taxon>Ascomycota</taxon>
        <taxon>Pezizomycotina</taxon>
        <taxon>Dothideomycetes</taxon>
        <taxon>Pleosporomycetidae</taxon>
        <taxon>Venturiales</taxon>
        <taxon>Cylindrosympodiaceae</taxon>
        <taxon>Tothia</taxon>
    </lineage>
</organism>
<evidence type="ECO:0000259" key="8">
    <source>
        <dbReference type="Pfam" id="PF08600"/>
    </source>
</evidence>
<evidence type="ECO:0000259" key="7">
    <source>
        <dbReference type="Pfam" id="PF07967"/>
    </source>
</evidence>
<feature type="region of interest" description="Disordered" evidence="6">
    <location>
        <begin position="469"/>
        <end position="506"/>
    </location>
</feature>
<dbReference type="EMBL" id="MU007017">
    <property type="protein sequence ID" value="KAF2434329.1"/>
    <property type="molecule type" value="Genomic_DNA"/>
</dbReference>
<dbReference type="GO" id="GO:0005634">
    <property type="term" value="C:nucleus"/>
    <property type="evidence" value="ECO:0007669"/>
    <property type="project" value="UniProtKB-SubCell"/>
</dbReference>
<evidence type="ECO:0000256" key="3">
    <source>
        <dbReference type="ARBA" id="ARBA00022771"/>
    </source>
</evidence>
<evidence type="ECO:0000256" key="2">
    <source>
        <dbReference type="ARBA" id="ARBA00022723"/>
    </source>
</evidence>
<keyword evidence="10" id="KW-1185">Reference proteome</keyword>
<feature type="domain" description="NuBaID C-terminal" evidence="8">
    <location>
        <begin position="360"/>
        <end position="446"/>
    </location>
</feature>
<comment type="subcellular location">
    <subcellularLocation>
        <location evidence="1">Nucleus</location>
    </subcellularLocation>
</comment>
<keyword evidence="2" id="KW-0479">Metal-binding</keyword>
<feature type="compositionally biased region" description="Polar residues" evidence="6">
    <location>
        <begin position="334"/>
        <end position="351"/>
    </location>
</feature>
<evidence type="ECO:0000313" key="9">
    <source>
        <dbReference type="EMBL" id="KAF2434329.1"/>
    </source>
</evidence>
<dbReference type="OrthoDB" id="2592092at2759"/>
<feature type="region of interest" description="Disordered" evidence="6">
    <location>
        <begin position="329"/>
        <end position="351"/>
    </location>
</feature>
<keyword evidence="4" id="KW-0862">Zinc</keyword>
<dbReference type="GO" id="GO:0008270">
    <property type="term" value="F:zinc ion binding"/>
    <property type="evidence" value="ECO:0007669"/>
    <property type="project" value="UniProtKB-KW"/>
</dbReference>
<sequence length="525" mass="58456">MAPSSGIPPNPPPTTSTSNTLNINSSKRKFYKLLDNLSTSKANLASNTEKNASSTTLAEPQTKRLFKGLGLSSHHQRPVTAPAPARGARHVSVGRPNSSSVRAVGGPSGSLDKRRPKSYATSPRVGSGVDGGKLLNDTRKTPNYSPWDHERFLGRLKTFADVKTWGIKPPQLSEVEWAKRGWVVVGKDMVCCKGGCEKSLTIQLEKSEGHVDGDDGNEGEEEPLWWLDDAEKEIVKRYEELIVYGHADDCLWRRSGCKDDIYGIKMADSMVWQRDLKERYLSLLTVKSEMPNRWGVADDHTLEHFIHFDIDVIVDSLPVELLQQMAPSPIENAPESSNPAESTEQDTAMTESHTIDKTVLALAMCGWTGQDITGVKLVSCPKCFQRIGLWLYNQDQITRNSEERKKDGIVPTDSDVDTTPMFFDPVELHREHCPWKNVESQCSSGSLKSMPAWQIQYKLVIGAGLTKKRRSGGADSFVSSRKGSMDEDGSEGRKSRAEIVEEDKNRRSRIQKIKRAFTVKRKSKA</sequence>
<protein>
    <submittedName>
        <fullName evidence="9">Zf-C3HC-domain-containing protein</fullName>
    </submittedName>
</protein>
<dbReference type="Proteomes" id="UP000800235">
    <property type="component" value="Unassembled WGS sequence"/>
</dbReference>
<feature type="compositionally biased region" description="Pro residues" evidence="6">
    <location>
        <begin position="1"/>
        <end position="14"/>
    </location>
</feature>
<feature type="domain" description="C3HC-type" evidence="7">
    <location>
        <begin position="146"/>
        <end position="291"/>
    </location>
</feature>
<evidence type="ECO:0000256" key="1">
    <source>
        <dbReference type="ARBA" id="ARBA00004123"/>
    </source>
</evidence>
<feature type="region of interest" description="Disordered" evidence="6">
    <location>
        <begin position="41"/>
        <end position="141"/>
    </location>
</feature>
<evidence type="ECO:0000256" key="6">
    <source>
        <dbReference type="SAM" id="MobiDB-lite"/>
    </source>
</evidence>